<proteinExistence type="predicted"/>
<sequence>MSDQEALTPRVFLMRHGETEWAKLGRYTGTTDIELTPVGIQQVTSAAAKLVGVGKLLDPSRIVHVFVSPRKRAMQTFELLQLPAVEGEREATEDIAEWDYGDYEGLKTVEIRQLRKQRGLDQERGWDIWRDGCEGGESARQVSERLDRLISQIREIQGPCMNGEKPVDVLLRWLGFSLDFPLQMVLAPGAMTVLSYKNNNVSEPAIHVGIALPSADEDIPAS</sequence>
<name>A0ABR1GP83_9HYPO</name>
<protein>
    <recommendedName>
        <fullName evidence="3">Phosphoglycerate mutase</fullName>
    </recommendedName>
</protein>
<dbReference type="InterPro" id="IPR013078">
    <property type="entry name" value="His_Pase_superF_clade-1"/>
</dbReference>
<dbReference type="PANTHER" id="PTHR48100">
    <property type="entry name" value="BROAD-SPECIFICITY PHOSPHATASE YOR283W-RELATED"/>
    <property type="match status" value="1"/>
</dbReference>
<evidence type="ECO:0000313" key="1">
    <source>
        <dbReference type="EMBL" id="KAK7403720.1"/>
    </source>
</evidence>
<dbReference type="EMBL" id="JAZAVJ010000233">
    <property type="protein sequence ID" value="KAK7403720.1"/>
    <property type="molecule type" value="Genomic_DNA"/>
</dbReference>
<dbReference type="InterPro" id="IPR050275">
    <property type="entry name" value="PGM_Phosphatase"/>
</dbReference>
<evidence type="ECO:0008006" key="3">
    <source>
        <dbReference type="Google" id="ProtNLM"/>
    </source>
</evidence>
<accession>A0ABR1GP83</accession>
<dbReference type="Proteomes" id="UP001498476">
    <property type="component" value="Unassembled WGS sequence"/>
</dbReference>
<dbReference type="Gene3D" id="3.40.50.1240">
    <property type="entry name" value="Phosphoglycerate mutase-like"/>
    <property type="match status" value="1"/>
</dbReference>
<dbReference type="CDD" id="cd07067">
    <property type="entry name" value="HP_PGM_like"/>
    <property type="match status" value="1"/>
</dbReference>
<keyword evidence="2" id="KW-1185">Reference proteome</keyword>
<dbReference type="Pfam" id="PF00300">
    <property type="entry name" value="His_Phos_1"/>
    <property type="match status" value="1"/>
</dbReference>
<reference evidence="1 2" key="1">
    <citation type="journal article" date="2025" name="Microbiol. Resour. Announc.">
        <title>Draft genome sequences for Neonectria magnoliae and Neonectria punicea, canker pathogens of Liriodendron tulipifera and Acer saccharum in West Virginia.</title>
        <authorList>
            <person name="Petronek H.M."/>
            <person name="Kasson M.T."/>
            <person name="Metheny A.M."/>
            <person name="Stauder C.M."/>
            <person name="Lovett B."/>
            <person name="Lynch S.C."/>
            <person name="Garnas J.R."/>
            <person name="Kasson L.R."/>
            <person name="Stajich J.E."/>
        </authorList>
    </citation>
    <scope>NUCLEOTIDE SEQUENCE [LARGE SCALE GENOMIC DNA]</scope>
    <source>
        <strain evidence="1 2">NRRL 64653</strain>
    </source>
</reference>
<dbReference type="InterPro" id="IPR029033">
    <property type="entry name" value="His_PPase_superfam"/>
</dbReference>
<comment type="caution">
    <text evidence="1">The sequence shown here is derived from an EMBL/GenBank/DDBJ whole genome shotgun (WGS) entry which is preliminary data.</text>
</comment>
<evidence type="ECO:0000313" key="2">
    <source>
        <dbReference type="Proteomes" id="UP001498476"/>
    </source>
</evidence>
<organism evidence="1 2">
    <name type="scientific">Neonectria punicea</name>
    <dbReference type="NCBI Taxonomy" id="979145"/>
    <lineage>
        <taxon>Eukaryota</taxon>
        <taxon>Fungi</taxon>
        <taxon>Dikarya</taxon>
        <taxon>Ascomycota</taxon>
        <taxon>Pezizomycotina</taxon>
        <taxon>Sordariomycetes</taxon>
        <taxon>Hypocreomycetidae</taxon>
        <taxon>Hypocreales</taxon>
        <taxon>Nectriaceae</taxon>
        <taxon>Neonectria</taxon>
    </lineage>
</organism>
<dbReference type="SUPFAM" id="SSF53254">
    <property type="entry name" value="Phosphoglycerate mutase-like"/>
    <property type="match status" value="1"/>
</dbReference>
<gene>
    <name evidence="1" type="ORF">QQX98_010523</name>
</gene>
<dbReference type="PANTHER" id="PTHR48100:SF15">
    <property type="entry name" value="SEDOHEPTULOSE 1,7-BISPHOSPHATASE"/>
    <property type="match status" value="1"/>
</dbReference>
<dbReference type="SMART" id="SM00855">
    <property type="entry name" value="PGAM"/>
    <property type="match status" value="1"/>
</dbReference>